<evidence type="ECO:0000256" key="2">
    <source>
        <dbReference type="SAM" id="MobiDB-lite"/>
    </source>
</evidence>
<sequence>MADEDTNNSNHNHDETSASTPNSNSGAAGNTKAAKDRSCPFCGQAFTSSSLGRHLDLYIKPKNPKPPDGVHDVDEIRKLRGGITRRQPRSSLKTSMDNGRNRSLDAQGDSANGTPSRAGTVRPSAYDGRFTDDTPVVSPVTADRIDHGHTFLNQANWQATGVINNLPPRARSRNDDEQATGQAQRIHEMRRDAGGRRIQRPDQENESMWKLQEAAELGRAAEMALREVLGSLEAAQKRVEPKAIFDDFDFYSLSFPGLCLAILPAPSTLFSPTPFPSAESWTLGPPGLRQFEAMSRFVNERLASKRKHIQVPDSVAFKHHSHLSGAWEHWQSMSEPDRTSAWTLEILRSLTRAADQKRQLQSQLEEARHHTRHLEAEYERLSQCQLPREYLMHPPNTIPVPQDVLREMKTSHFKSGVTEANYDAGALLSNWRSTIRQTSRPSRTTQQPNTVNVNSMHEDQERTRLRDDMIMQGSVWNVNGPIPRQTEFQSAIGHKQLEAVAYQTPPQPGAVVGADDEDGGSDADADADAEGEDEDESSYSTQNALSRRMIDGPTDGNGELMGNAQPAGLLNANGKRPLATASGRRGALKMYKEHFRDSDVG</sequence>
<evidence type="ECO:0000313" key="4">
    <source>
        <dbReference type="Proteomes" id="UP000016933"/>
    </source>
</evidence>
<reference evidence="3 4" key="2">
    <citation type="journal article" date="2012" name="PLoS Pathog.">
        <title>Diverse lifestyles and strategies of plant pathogenesis encoded in the genomes of eighteen Dothideomycetes fungi.</title>
        <authorList>
            <person name="Ohm R.A."/>
            <person name="Feau N."/>
            <person name="Henrissat B."/>
            <person name="Schoch C.L."/>
            <person name="Horwitz B.A."/>
            <person name="Barry K.W."/>
            <person name="Condon B.J."/>
            <person name="Copeland A.C."/>
            <person name="Dhillon B."/>
            <person name="Glaser F."/>
            <person name="Hesse C.N."/>
            <person name="Kosti I."/>
            <person name="LaButti K."/>
            <person name="Lindquist E.A."/>
            <person name="Lucas S."/>
            <person name="Salamov A.A."/>
            <person name="Bradshaw R.E."/>
            <person name="Ciuffetti L."/>
            <person name="Hamelin R.C."/>
            <person name="Kema G.H.J."/>
            <person name="Lawrence C."/>
            <person name="Scott J.A."/>
            <person name="Spatafora J.W."/>
            <person name="Turgeon B.G."/>
            <person name="de Wit P.J.G.M."/>
            <person name="Zhong S."/>
            <person name="Goodwin S.B."/>
            <person name="Grigoriev I.V."/>
        </authorList>
    </citation>
    <scope>NUCLEOTIDE SEQUENCE [LARGE SCALE GENOMIC DNA]</scope>
    <source>
        <strain evidence="4">NZE10 / CBS 128990</strain>
    </source>
</reference>
<feature type="compositionally biased region" description="Polar residues" evidence="2">
    <location>
        <begin position="17"/>
        <end position="28"/>
    </location>
</feature>
<feature type="region of interest" description="Disordered" evidence="2">
    <location>
        <begin position="1"/>
        <end position="42"/>
    </location>
</feature>
<evidence type="ECO:0000256" key="1">
    <source>
        <dbReference type="SAM" id="Coils"/>
    </source>
</evidence>
<accession>N1Q3B0</accession>
<feature type="region of interest" description="Disordered" evidence="2">
    <location>
        <begin position="436"/>
        <end position="460"/>
    </location>
</feature>
<feature type="compositionally biased region" description="Basic and acidic residues" evidence="2">
    <location>
        <begin position="68"/>
        <end position="78"/>
    </location>
</feature>
<dbReference type="eggNOG" id="ENOG502SC6I">
    <property type="taxonomic scope" value="Eukaryota"/>
</dbReference>
<proteinExistence type="predicted"/>
<dbReference type="HOGENOM" id="CLU_014177_4_0_1"/>
<organism evidence="3 4">
    <name type="scientific">Dothistroma septosporum (strain NZE10 / CBS 128990)</name>
    <name type="common">Red band needle blight fungus</name>
    <name type="synonym">Mycosphaerella pini</name>
    <dbReference type="NCBI Taxonomy" id="675120"/>
    <lineage>
        <taxon>Eukaryota</taxon>
        <taxon>Fungi</taxon>
        <taxon>Dikarya</taxon>
        <taxon>Ascomycota</taxon>
        <taxon>Pezizomycotina</taxon>
        <taxon>Dothideomycetes</taxon>
        <taxon>Dothideomycetidae</taxon>
        <taxon>Mycosphaerellales</taxon>
        <taxon>Mycosphaerellaceae</taxon>
        <taxon>Dothistroma</taxon>
    </lineage>
</organism>
<protein>
    <submittedName>
        <fullName evidence="3">Uncharacterized protein</fullName>
    </submittedName>
</protein>
<feature type="region of interest" description="Disordered" evidence="2">
    <location>
        <begin position="167"/>
        <end position="206"/>
    </location>
</feature>
<reference evidence="4" key="1">
    <citation type="journal article" date="2012" name="PLoS Genet.">
        <title>The genomes of the fungal plant pathogens Cladosporium fulvum and Dothistroma septosporum reveal adaptation to different hosts and lifestyles but also signatures of common ancestry.</title>
        <authorList>
            <person name="de Wit P.J.G.M."/>
            <person name="van der Burgt A."/>
            <person name="Oekmen B."/>
            <person name="Stergiopoulos I."/>
            <person name="Abd-Elsalam K.A."/>
            <person name="Aerts A.L."/>
            <person name="Bahkali A.H."/>
            <person name="Beenen H.G."/>
            <person name="Chettri P."/>
            <person name="Cox M.P."/>
            <person name="Datema E."/>
            <person name="de Vries R.P."/>
            <person name="Dhillon B."/>
            <person name="Ganley A.R."/>
            <person name="Griffiths S.A."/>
            <person name="Guo Y."/>
            <person name="Hamelin R.C."/>
            <person name="Henrissat B."/>
            <person name="Kabir M.S."/>
            <person name="Jashni M.K."/>
            <person name="Kema G."/>
            <person name="Klaubauf S."/>
            <person name="Lapidus A."/>
            <person name="Levasseur A."/>
            <person name="Lindquist E."/>
            <person name="Mehrabi R."/>
            <person name="Ohm R.A."/>
            <person name="Owen T.J."/>
            <person name="Salamov A."/>
            <person name="Schwelm A."/>
            <person name="Schijlen E."/>
            <person name="Sun H."/>
            <person name="van den Burg H.A."/>
            <person name="van Ham R.C.H.J."/>
            <person name="Zhang S."/>
            <person name="Goodwin S.B."/>
            <person name="Grigoriev I.V."/>
            <person name="Collemare J."/>
            <person name="Bradshaw R.E."/>
        </authorList>
    </citation>
    <scope>NUCLEOTIDE SEQUENCE [LARGE SCALE GENOMIC DNA]</scope>
    <source>
        <strain evidence="4">NZE10 / CBS 128990</strain>
    </source>
</reference>
<feature type="compositionally biased region" description="Polar residues" evidence="2">
    <location>
        <begin position="89"/>
        <end position="98"/>
    </location>
</feature>
<dbReference type="STRING" id="675120.N1Q3B0"/>
<gene>
    <name evidence="3" type="ORF">DOTSEDRAFT_40358</name>
</gene>
<feature type="compositionally biased region" description="Polar residues" evidence="2">
    <location>
        <begin position="436"/>
        <end position="455"/>
    </location>
</feature>
<feature type="region of interest" description="Disordered" evidence="2">
    <location>
        <begin position="57"/>
        <end position="135"/>
    </location>
</feature>
<keyword evidence="1" id="KW-0175">Coiled coil</keyword>
<feature type="compositionally biased region" description="Acidic residues" evidence="2">
    <location>
        <begin position="514"/>
        <end position="537"/>
    </location>
</feature>
<dbReference type="OMA" id="AWKVTCA"/>
<name>N1Q3B0_DOTSN</name>
<feature type="region of interest" description="Disordered" evidence="2">
    <location>
        <begin position="506"/>
        <end position="585"/>
    </location>
</feature>
<keyword evidence="4" id="KW-1185">Reference proteome</keyword>
<dbReference type="AlphaFoldDB" id="N1Q3B0"/>
<feature type="coiled-coil region" evidence="1">
    <location>
        <begin position="347"/>
        <end position="377"/>
    </location>
</feature>
<evidence type="ECO:0000313" key="3">
    <source>
        <dbReference type="EMBL" id="EME49120.1"/>
    </source>
</evidence>
<dbReference type="EMBL" id="KB446535">
    <property type="protein sequence ID" value="EME49120.1"/>
    <property type="molecule type" value="Genomic_DNA"/>
</dbReference>
<feature type="compositionally biased region" description="Basic and acidic residues" evidence="2">
    <location>
        <begin position="185"/>
        <end position="203"/>
    </location>
</feature>
<dbReference type="OrthoDB" id="3905365at2759"/>
<dbReference type="Proteomes" id="UP000016933">
    <property type="component" value="Unassembled WGS sequence"/>
</dbReference>